<dbReference type="Pfam" id="PF00067">
    <property type="entry name" value="p450"/>
    <property type="match status" value="1"/>
</dbReference>
<dbReference type="SUPFAM" id="SSF48264">
    <property type="entry name" value="Cytochrome P450"/>
    <property type="match status" value="1"/>
</dbReference>
<dbReference type="GO" id="GO:0020037">
    <property type="term" value="F:heme binding"/>
    <property type="evidence" value="ECO:0007669"/>
    <property type="project" value="InterPro"/>
</dbReference>
<evidence type="ECO:0000256" key="6">
    <source>
        <dbReference type="ARBA" id="ARBA00023033"/>
    </source>
</evidence>
<reference evidence="7 8" key="1">
    <citation type="journal article" date="2018" name="PLoS Genet.">
        <title>Population sequencing reveals clonal diversity and ancestral inbreeding in the grapevine cultivar Chardonnay.</title>
        <authorList>
            <person name="Roach M.J."/>
            <person name="Johnson D.L."/>
            <person name="Bohlmann J."/>
            <person name="van Vuuren H.J."/>
            <person name="Jones S.J."/>
            <person name="Pretorius I.S."/>
            <person name="Schmidt S.A."/>
            <person name="Borneman A.R."/>
        </authorList>
    </citation>
    <scope>NUCLEOTIDE SEQUENCE [LARGE SCALE GENOMIC DNA]</scope>
    <source>
        <strain evidence="8">cv. Chardonnay</strain>
        <tissue evidence="7">Leaf</tissue>
    </source>
</reference>
<dbReference type="GO" id="GO:0005506">
    <property type="term" value="F:iron ion binding"/>
    <property type="evidence" value="ECO:0007669"/>
    <property type="project" value="InterPro"/>
</dbReference>
<evidence type="ECO:0000256" key="3">
    <source>
        <dbReference type="ARBA" id="ARBA00022723"/>
    </source>
</evidence>
<evidence type="ECO:0000256" key="1">
    <source>
        <dbReference type="ARBA" id="ARBA00010617"/>
    </source>
</evidence>
<dbReference type="PANTHER" id="PTHR47947:SF8">
    <property type="entry name" value="CYTOCHROME P450 82C4-LIKE"/>
    <property type="match status" value="1"/>
</dbReference>
<evidence type="ECO:0000256" key="4">
    <source>
        <dbReference type="ARBA" id="ARBA00023002"/>
    </source>
</evidence>
<dbReference type="PRINTS" id="PR00385">
    <property type="entry name" value="P450"/>
</dbReference>
<dbReference type="InterPro" id="IPR036396">
    <property type="entry name" value="Cyt_P450_sf"/>
</dbReference>
<dbReference type="PRINTS" id="PR00463">
    <property type="entry name" value="EP450I"/>
</dbReference>
<keyword evidence="2" id="KW-0349">Heme</keyword>
<sequence>MGFSLQLQDVTVFGILFAIICLWLVNAKGNKNKGRSPPEPSGAWPVMGHLHLLGADKPLHRTFGAMADEYGPIFSIRLGLRTALVVSSSEVAKECYTTKDKALANRPRSLAVKLMGYDHAMFAFERHGPYWRDVRRLAMVELLSNRQHEMLKHVRDSEVKFFIQELYGQWVDNGGSPVLVDMKKKFEHLVANLVMRTVAGKRCGNGESRWCQALGDFMNLMGQFMVSDAVPFLGWLDTVRGYTAKMKGTARQLDQVIGRWVEEHRQKRLSGSINEAEQDFIHAMLSVIDDAQFSAHDHDHDTIIKATCLTVMLAGNDTIAIALTWALSLLMNNPRALKKAQEELDFHVGRNQQVYESDIKKLVYLQAIIKETLRLYPVGRLHCHMRPWRTALLQASTSKLGLAFWLTSGSYTAIPQFGRILWSSNLRGRRMCPGISLALEVLQLTLARLLHGFELGVAADSSLDMTEGAGSLYLKKLHWRSP</sequence>
<comment type="caution">
    <text evidence="7">The sequence shown here is derived from an EMBL/GenBank/DDBJ whole genome shotgun (WGS) entry which is preliminary data.</text>
</comment>
<evidence type="ECO:0000256" key="5">
    <source>
        <dbReference type="ARBA" id="ARBA00023004"/>
    </source>
</evidence>
<protein>
    <submittedName>
        <fullName evidence="7">Cytochrome P450 82C2</fullName>
    </submittedName>
</protein>
<keyword evidence="3" id="KW-0479">Metal-binding</keyword>
<dbReference type="Proteomes" id="UP000288805">
    <property type="component" value="Unassembled WGS sequence"/>
</dbReference>
<accession>A0A438FMX7</accession>
<keyword evidence="4" id="KW-0560">Oxidoreductase</keyword>
<dbReference type="GO" id="GO:0016705">
    <property type="term" value="F:oxidoreductase activity, acting on paired donors, with incorporation or reduction of molecular oxygen"/>
    <property type="evidence" value="ECO:0007669"/>
    <property type="project" value="InterPro"/>
</dbReference>
<dbReference type="Gene3D" id="1.10.630.10">
    <property type="entry name" value="Cytochrome P450"/>
    <property type="match status" value="2"/>
</dbReference>
<dbReference type="InterPro" id="IPR002401">
    <property type="entry name" value="Cyt_P450_E_grp-I"/>
</dbReference>
<evidence type="ECO:0000313" key="8">
    <source>
        <dbReference type="Proteomes" id="UP000288805"/>
    </source>
</evidence>
<evidence type="ECO:0000256" key="2">
    <source>
        <dbReference type="ARBA" id="ARBA00022617"/>
    </source>
</evidence>
<dbReference type="InterPro" id="IPR001128">
    <property type="entry name" value="Cyt_P450"/>
</dbReference>
<dbReference type="FunFam" id="1.10.630.10:FF:000026">
    <property type="entry name" value="Cytochrome P450 82C4"/>
    <property type="match status" value="1"/>
</dbReference>
<name>A0A438FMX7_VITVI</name>
<dbReference type="AlphaFoldDB" id="A0A438FMX7"/>
<keyword evidence="6" id="KW-0503">Monooxygenase</keyword>
<dbReference type="EMBL" id="QGNW01000842">
    <property type="protein sequence ID" value="RVW61304.1"/>
    <property type="molecule type" value="Genomic_DNA"/>
</dbReference>
<evidence type="ECO:0000313" key="7">
    <source>
        <dbReference type="EMBL" id="RVW61304.1"/>
    </source>
</evidence>
<organism evidence="7 8">
    <name type="scientific">Vitis vinifera</name>
    <name type="common">Grape</name>
    <dbReference type="NCBI Taxonomy" id="29760"/>
    <lineage>
        <taxon>Eukaryota</taxon>
        <taxon>Viridiplantae</taxon>
        <taxon>Streptophyta</taxon>
        <taxon>Embryophyta</taxon>
        <taxon>Tracheophyta</taxon>
        <taxon>Spermatophyta</taxon>
        <taxon>Magnoliopsida</taxon>
        <taxon>eudicotyledons</taxon>
        <taxon>Gunneridae</taxon>
        <taxon>Pentapetalae</taxon>
        <taxon>rosids</taxon>
        <taxon>Vitales</taxon>
        <taxon>Vitaceae</taxon>
        <taxon>Viteae</taxon>
        <taxon>Vitis</taxon>
    </lineage>
</organism>
<gene>
    <name evidence="7" type="primary">CYP82C2_5</name>
    <name evidence="7" type="ORF">CK203_020693</name>
</gene>
<dbReference type="GO" id="GO:0004497">
    <property type="term" value="F:monooxygenase activity"/>
    <property type="evidence" value="ECO:0007669"/>
    <property type="project" value="UniProtKB-KW"/>
</dbReference>
<keyword evidence="5" id="KW-0408">Iron</keyword>
<comment type="similarity">
    <text evidence="1">Belongs to the cytochrome P450 family.</text>
</comment>
<proteinExistence type="inferred from homology"/>
<dbReference type="PANTHER" id="PTHR47947">
    <property type="entry name" value="CYTOCHROME P450 82C3-RELATED"/>
    <property type="match status" value="1"/>
</dbReference>
<dbReference type="InterPro" id="IPR050651">
    <property type="entry name" value="Plant_Cytochrome_P450_Monoox"/>
</dbReference>